<dbReference type="InterPro" id="IPR036388">
    <property type="entry name" value="WH-like_DNA-bd_sf"/>
</dbReference>
<evidence type="ECO:0000313" key="13">
    <source>
        <dbReference type="RefSeq" id="XP_008228251.1"/>
    </source>
</evidence>
<feature type="domain" description="H15" evidence="11">
    <location>
        <begin position="151"/>
        <end position="221"/>
    </location>
</feature>
<dbReference type="PROSITE" id="PS51504">
    <property type="entry name" value="H15"/>
    <property type="match status" value="1"/>
</dbReference>
<organism evidence="12 13">
    <name type="scientific">Prunus mume</name>
    <name type="common">Japanese apricot</name>
    <name type="synonym">Armeniaca mume</name>
    <dbReference type="NCBI Taxonomy" id="102107"/>
    <lineage>
        <taxon>Eukaryota</taxon>
        <taxon>Viridiplantae</taxon>
        <taxon>Streptophyta</taxon>
        <taxon>Embryophyta</taxon>
        <taxon>Tracheophyta</taxon>
        <taxon>Spermatophyta</taxon>
        <taxon>Magnoliopsida</taxon>
        <taxon>eudicotyledons</taxon>
        <taxon>Gunneridae</taxon>
        <taxon>Pentapetalae</taxon>
        <taxon>rosids</taxon>
        <taxon>fabids</taxon>
        <taxon>Rosales</taxon>
        <taxon>Rosaceae</taxon>
        <taxon>Amygdaloideae</taxon>
        <taxon>Amygdaleae</taxon>
        <taxon>Prunus</taxon>
    </lineage>
</organism>
<dbReference type="PROSITE" id="PS50090">
    <property type="entry name" value="MYB_LIKE"/>
    <property type="match status" value="1"/>
</dbReference>
<proteinExistence type="predicted"/>
<evidence type="ECO:0000256" key="5">
    <source>
        <dbReference type="ARBA" id="ARBA00023125"/>
    </source>
</evidence>
<dbReference type="InterPro" id="IPR005818">
    <property type="entry name" value="Histone_H1/H5_H15"/>
</dbReference>
<evidence type="ECO:0000259" key="10">
    <source>
        <dbReference type="PROSITE" id="PS51294"/>
    </source>
</evidence>
<dbReference type="Pfam" id="PF00249">
    <property type="entry name" value="Myb_DNA-binding"/>
    <property type="match status" value="1"/>
</dbReference>
<evidence type="ECO:0000256" key="3">
    <source>
        <dbReference type="ARBA" id="ARBA00022454"/>
    </source>
</evidence>
<comment type="subcellular location">
    <subcellularLocation>
        <location evidence="1">Chromosome</location>
    </subcellularLocation>
    <subcellularLocation>
        <location evidence="2">Nucleus</location>
        <location evidence="2">Nucleolus</location>
    </subcellularLocation>
</comment>
<dbReference type="RefSeq" id="XP_008228251.1">
    <property type="nucleotide sequence ID" value="XM_008230029.2"/>
</dbReference>
<dbReference type="SMART" id="SM00717">
    <property type="entry name" value="SANT"/>
    <property type="match status" value="1"/>
</dbReference>
<keyword evidence="6" id="KW-0539">Nucleus</keyword>
<dbReference type="SMART" id="SM00526">
    <property type="entry name" value="H15"/>
    <property type="match status" value="1"/>
</dbReference>
<dbReference type="PROSITE" id="PS51294">
    <property type="entry name" value="HTH_MYB"/>
    <property type="match status" value="1"/>
</dbReference>
<feature type="compositionally biased region" description="Polar residues" evidence="8">
    <location>
        <begin position="74"/>
        <end position="89"/>
    </location>
</feature>
<gene>
    <name evidence="13 14" type="primary">LOC103327669</name>
</gene>
<reference evidence="12" key="2">
    <citation type="journal article" date="2012" name="Nat. Commun.">
        <title>The genome of Prunus mume.</title>
        <authorList>
            <person name="Zhang Q."/>
            <person name="Chen W."/>
            <person name="Sun L."/>
            <person name="Zhao F."/>
            <person name="Huang B."/>
            <person name="Yang W."/>
            <person name="Tao Y."/>
            <person name="Wang J."/>
            <person name="Yuan Z."/>
            <person name="Fan G."/>
            <person name="Xing Z."/>
            <person name="Han C."/>
            <person name="Pan H."/>
            <person name="Zhong X."/>
            <person name="Shi W."/>
            <person name="Liang X."/>
            <person name="Du D."/>
            <person name="Sun F."/>
            <person name="Xu Z."/>
            <person name="Hao R."/>
            <person name="Lv T."/>
            <person name="Lv Y."/>
            <person name="Zheng Z."/>
            <person name="Sun M."/>
            <person name="Luo L."/>
            <person name="Cai M."/>
            <person name="Gao Y."/>
            <person name="Wang J."/>
            <person name="Yin Y."/>
            <person name="Xu X."/>
            <person name="Cheng T."/>
            <person name="Wang J."/>
        </authorList>
    </citation>
    <scope>NUCLEOTIDE SEQUENCE [LARGE SCALE GENOMIC DNA]</scope>
</reference>
<sequence length="317" mass="34489">MGNQKQKWTAEEEEGLLAGVAKHGPGKWKNILKDPEFSSVLIHRSNIDLKDKWRNLSVSTSGHGSKDRQRGTKVKNSVAAQHLVQNSAPIASVRPNASPASAPPNSSPASVRPSASPASVRPSASPASVCPNASPDAMMDDAVNSAPELKSASQYDPMIFQALSTMKDMNGSDLGAILNFIEQRHEVPVPLNFRRLLGPRLRRLVSQGKLEKVQNGYKLKKDATFGTKTPTPTRNQRDVRPRKLQNSGSMTFTETVQDAAETAAHKLADAEDKSFVASVAMKEADRISKMTEDNESILQLIEEIYERCSHGEVVALA</sequence>
<reference evidence="13 14" key="3">
    <citation type="submission" date="2025-05" db="UniProtKB">
        <authorList>
            <consortium name="RefSeq"/>
        </authorList>
    </citation>
    <scope>IDENTIFICATION</scope>
</reference>
<evidence type="ECO:0000256" key="1">
    <source>
        <dbReference type="ARBA" id="ARBA00004286"/>
    </source>
</evidence>
<dbReference type="PANTHER" id="PTHR46267:SF3">
    <property type="entry name" value="TELOMERE REPEAT-BINDING FACTOR 4-RELATED"/>
    <property type="match status" value="1"/>
</dbReference>
<accession>A0ABM0NQD1</accession>
<dbReference type="CDD" id="cd11660">
    <property type="entry name" value="SANT_TRF"/>
    <property type="match status" value="1"/>
</dbReference>
<evidence type="ECO:0000259" key="9">
    <source>
        <dbReference type="PROSITE" id="PS50090"/>
    </source>
</evidence>
<feature type="compositionally biased region" description="Low complexity" evidence="8">
    <location>
        <begin position="91"/>
        <end position="100"/>
    </location>
</feature>
<dbReference type="PANTHER" id="PTHR46267">
    <property type="entry name" value="SINGLE MYB HISTONE 4"/>
    <property type="match status" value="1"/>
</dbReference>
<dbReference type="InterPro" id="IPR044597">
    <property type="entry name" value="SMH1-6"/>
</dbReference>
<dbReference type="InterPro" id="IPR009057">
    <property type="entry name" value="Homeodomain-like_sf"/>
</dbReference>
<dbReference type="Proteomes" id="UP000694861">
    <property type="component" value="Linkage group LG4"/>
</dbReference>
<evidence type="ECO:0000256" key="7">
    <source>
        <dbReference type="ARBA" id="ARBA00032813"/>
    </source>
</evidence>
<feature type="compositionally biased region" description="Low complexity" evidence="8">
    <location>
        <begin position="107"/>
        <end position="129"/>
    </location>
</feature>
<evidence type="ECO:0000313" key="12">
    <source>
        <dbReference type="Proteomes" id="UP000694861"/>
    </source>
</evidence>
<dbReference type="InterPro" id="IPR036390">
    <property type="entry name" value="WH_DNA-bd_sf"/>
</dbReference>
<dbReference type="Gene3D" id="1.10.246.220">
    <property type="match status" value="1"/>
</dbReference>
<protein>
    <recommendedName>
        <fullName evidence="7">MYB transcription factor</fullName>
    </recommendedName>
</protein>
<dbReference type="RefSeq" id="XP_008228252.1">
    <property type="nucleotide sequence ID" value="XM_008230030.2"/>
</dbReference>
<dbReference type="Gene3D" id="1.10.10.10">
    <property type="entry name" value="Winged helix-like DNA-binding domain superfamily/Winged helix DNA-binding domain"/>
    <property type="match status" value="1"/>
</dbReference>
<keyword evidence="3" id="KW-0158">Chromosome</keyword>
<evidence type="ECO:0000256" key="8">
    <source>
        <dbReference type="SAM" id="MobiDB-lite"/>
    </source>
</evidence>
<keyword evidence="4" id="KW-0175">Coiled coil</keyword>
<evidence type="ECO:0000256" key="6">
    <source>
        <dbReference type="ARBA" id="ARBA00023242"/>
    </source>
</evidence>
<evidence type="ECO:0000256" key="4">
    <source>
        <dbReference type="ARBA" id="ARBA00023054"/>
    </source>
</evidence>
<feature type="region of interest" description="Disordered" evidence="8">
    <location>
        <begin position="51"/>
        <end position="140"/>
    </location>
</feature>
<dbReference type="GeneID" id="103327669"/>
<evidence type="ECO:0000259" key="11">
    <source>
        <dbReference type="PROSITE" id="PS51504"/>
    </source>
</evidence>
<reference evidence="12" key="1">
    <citation type="journal article" date="1997" name="Nucleic Acids Res.">
        <title>tRNAscan-SE: a program for improved detection of transfer RNA genes in genomic sequence.</title>
        <authorList>
            <person name="Lowe T.M."/>
            <person name="Eddy S.R."/>
        </authorList>
    </citation>
    <scope>NUCLEOTIDE SEQUENCE [LARGE SCALE GENOMIC DNA]</scope>
</reference>
<dbReference type="SUPFAM" id="SSF46785">
    <property type="entry name" value="Winged helix' DNA-binding domain"/>
    <property type="match status" value="1"/>
</dbReference>
<feature type="domain" description="HTH myb-type" evidence="10">
    <location>
        <begin position="1"/>
        <end position="61"/>
    </location>
</feature>
<dbReference type="InterPro" id="IPR017930">
    <property type="entry name" value="Myb_dom"/>
</dbReference>
<dbReference type="Pfam" id="PF00538">
    <property type="entry name" value="Linker_histone"/>
    <property type="match status" value="1"/>
</dbReference>
<keyword evidence="5" id="KW-0238">DNA-binding</keyword>
<evidence type="ECO:0000256" key="2">
    <source>
        <dbReference type="ARBA" id="ARBA00004604"/>
    </source>
</evidence>
<feature type="region of interest" description="Disordered" evidence="8">
    <location>
        <begin position="223"/>
        <end position="250"/>
    </location>
</feature>
<dbReference type="InterPro" id="IPR001005">
    <property type="entry name" value="SANT/Myb"/>
</dbReference>
<name>A0ABM0NQD1_PRUMU</name>
<keyword evidence="12" id="KW-1185">Reference proteome</keyword>
<feature type="domain" description="Myb-like" evidence="9">
    <location>
        <begin position="1"/>
        <end position="57"/>
    </location>
</feature>
<dbReference type="SUPFAM" id="SSF46689">
    <property type="entry name" value="Homeodomain-like"/>
    <property type="match status" value="1"/>
</dbReference>
<evidence type="ECO:0000313" key="14">
    <source>
        <dbReference type="RefSeq" id="XP_008228252.1"/>
    </source>
</evidence>